<evidence type="ECO:0000313" key="7">
    <source>
        <dbReference type="Proteomes" id="UP000838756"/>
    </source>
</evidence>
<reference evidence="6" key="1">
    <citation type="submission" date="2022-03" db="EMBL/GenBank/DDBJ databases">
        <authorList>
            <person name="Lindestad O."/>
        </authorList>
    </citation>
    <scope>NUCLEOTIDE SEQUENCE</scope>
</reference>
<dbReference type="GO" id="GO:0016020">
    <property type="term" value="C:membrane"/>
    <property type="evidence" value="ECO:0007669"/>
    <property type="project" value="UniProtKB-SubCell"/>
</dbReference>
<comment type="caution">
    <text evidence="6">The sequence shown here is derived from an EMBL/GenBank/DDBJ whole genome shotgun (WGS) entry which is preliminary data.</text>
</comment>
<evidence type="ECO:0000256" key="4">
    <source>
        <dbReference type="SAM" id="MobiDB-lite"/>
    </source>
</evidence>
<evidence type="ECO:0000256" key="1">
    <source>
        <dbReference type="ARBA" id="ARBA00004370"/>
    </source>
</evidence>
<dbReference type="InterPro" id="IPR000472">
    <property type="entry name" value="Activin_recp"/>
</dbReference>
<keyword evidence="7" id="KW-1185">Reference proteome</keyword>
<evidence type="ECO:0000259" key="5">
    <source>
        <dbReference type="Pfam" id="PF01064"/>
    </source>
</evidence>
<comment type="subcellular location">
    <subcellularLocation>
        <location evidence="1">Membrane</location>
    </subcellularLocation>
</comment>
<dbReference type="Gene3D" id="2.10.60.10">
    <property type="entry name" value="CD59"/>
    <property type="match status" value="1"/>
</dbReference>
<sequence>MVVGLLKCYCNFESCPNSTCETDGYCYAATSLDRGLAKHTYHCWDRKTIFPPGDKPIWCRKEESVDIYCCATDYCNRGRAPGTEAQSRDPTPGTVPQGM</sequence>
<keyword evidence="2" id="KW-0732">Signal</keyword>
<dbReference type="OrthoDB" id="69842at2759"/>
<dbReference type="InterPro" id="IPR045860">
    <property type="entry name" value="Snake_toxin-like_sf"/>
</dbReference>
<accession>A0A8S4R7F5</accession>
<feature type="domain" description="Activin types I and II receptor" evidence="5">
    <location>
        <begin position="6"/>
        <end position="77"/>
    </location>
</feature>
<dbReference type="SUPFAM" id="SSF57302">
    <property type="entry name" value="Snake toxin-like"/>
    <property type="match status" value="1"/>
</dbReference>
<keyword evidence="3" id="KW-0472">Membrane</keyword>
<gene>
    <name evidence="6" type="primary">jg6059</name>
    <name evidence="6" type="ORF">PAEG_LOCUS10795</name>
</gene>
<dbReference type="AlphaFoldDB" id="A0A8S4R7F5"/>
<proteinExistence type="predicted"/>
<evidence type="ECO:0000256" key="2">
    <source>
        <dbReference type="ARBA" id="ARBA00022729"/>
    </source>
</evidence>
<evidence type="ECO:0000313" key="6">
    <source>
        <dbReference type="EMBL" id="CAH2232563.1"/>
    </source>
</evidence>
<dbReference type="EMBL" id="CAKXAJ010024907">
    <property type="protein sequence ID" value="CAH2232563.1"/>
    <property type="molecule type" value="Genomic_DNA"/>
</dbReference>
<name>A0A8S4R7F5_9NEOP</name>
<organism evidence="6 7">
    <name type="scientific">Pararge aegeria aegeria</name>
    <dbReference type="NCBI Taxonomy" id="348720"/>
    <lineage>
        <taxon>Eukaryota</taxon>
        <taxon>Metazoa</taxon>
        <taxon>Ecdysozoa</taxon>
        <taxon>Arthropoda</taxon>
        <taxon>Hexapoda</taxon>
        <taxon>Insecta</taxon>
        <taxon>Pterygota</taxon>
        <taxon>Neoptera</taxon>
        <taxon>Endopterygota</taxon>
        <taxon>Lepidoptera</taxon>
        <taxon>Glossata</taxon>
        <taxon>Ditrysia</taxon>
        <taxon>Papilionoidea</taxon>
        <taxon>Nymphalidae</taxon>
        <taxon>Satyrinae</taxon>
        <taxon>Satyrini</taxon>
        <taxon>Parargina</taxon>
        <taxon>Pararge</taxon>
    </lineage>
</organism>
<dbReference type="GO" id="GO:0004675">
    <property type="term" value="F:transmembrane receptor protein serine/threonine kinase activity"/>
    <property type="evidence" value="ECO:0007669"/>
    <property type="project" value="InterPro"/>
</dbReference>
<dbReference type="Proteomes" id="UP000838756">
    <property type="component" value="Unassembled WGS sequence"/>
</dbReference>
<dbReference type="Pfam" id="PF01064">
    <property type="entry name" value="Activin_recp"/>
    <property type="match status" value="1"/>
</dbReference>
<feature type="region of interest" description="Disordered" evidence="4">
    <location>
        <begin position="78"/>
        <end position="99"/>
    </location>
</feature>
<protein>
    <submittedName>
        <fullName evidence="6">Jg6059 protein</fullName>
    </submittedName>
</protein>
<evidence type="ECO:0000256" key="3">
    <source>
        <dbReference type="ARBA" id="ARBA00023136"/>
    </source>
</evidence>